<dbReference type="Gene3D" id="1.20.1280.50">
    <property type="match status" value="1"/>
</dbReference>
<dbReference type="InterPro" id="IPR001810">
    <property type="entry name" value="F-box_dom"/>
</dbReference>
<comment type="caution">
    <text evidence="2">The sequence shown here is derived from an EMBL/GenBank/DDBJ whole genome shotgun (WGS) entry which is preliminary data.</text>
</comment>
<name>A0A835LEP1_9MAGN</name>
<dbReference type="PANTHER" id="PTHR32212:SF234">
    <property type="entry name" value="F-BOX_LRR-REPEAT PROTEIN 13-LIKE"/>
    <property type="match status" value="1"/>
</dbReference>
<proteinExistence type="predicted"/>
<sequence>MGLEKKRKRMDDISEENLYTILSLTRDVIATYDESTDDDELTDDDDQFLLPLSNARRREVDRFDSDGGVDMISSLTDDISCQILSKLPPNYAVRSSTWSRRWRNLWTSNPVVNLDDEEITNYPNFVNQVLCFLDPSHGRKFLFRLTKDYEFIGAWLDAAIRCNATEIELQVETLKTFELPEHLYVHALATLKLNIPKSLKISVHVFLPTLKVLHLYKVGFADRESAENLFTNCPILEELILESCRWENLEFVIIFLPSVKRVVMYDPGPTE</sequence>
<feature type="domain" description="F-box" evidence="1">
    <location>
        <begin position="75"/>
        <end position="115"/>
    </location>
</feature>
<dbReference type="SUPFAM" id="SSF81383">
    <property type="entry name" value="F-box domain"/>
    <property type="match status" value="1"/>
</dbReference>
<dbReference type="SMART" id="SM00256">
    <property type="entry name" value="FBOX"/>
    <property type="match status" value="1"/>
</dbReference>
<dbReference type="InterPro" id="IPR013101">
    <property type="entry name" value="LRR_PRU1-like"/>
</dbReference>
<reference evidence="2 3" key="1">
    <citation type="submission" date="2020-10" db="EMBL/GenBank/DDBJ databases">
        <title>The Coptis chinensis genome and diversification of protoberbering-type alkaloids.</title>
        <authorList>
            <person name="Wang B."/>
            <person name="Shu S."/>
            <person name="Song C."/>
            <person name="Liu Y."/>
        </authorList>
    </citation>
    <scope>NUCLEOTIDE SEQUENCE [LARGE SCALE GENOMIC DNA]</scope>
    <source>
        <strain evidence="2">HL-2020</strain>
        <tissue evidence="2">Leaf</tissue>
    </source>
</reference>
<feature type="non-terminal residue" evidence="2">
    <location>
        <position position="271"/>
    </location>
</feature>
<gene>
    <name evidence="2" type="ORF">IFM89_018805</name>
</gene>
<dbReference type="AlphaFoldDB" id="A0A835LEP1"/>
<dbReference type="EMBL" id="JADFTS010000009">
    <property type="protein sequence ID" value="KAF9589074.1"/>
    <property type="molecule type" value="Genomic_DNA"/>
</dbReference>
<dbReference type="OrthoDB" id="612216at2759"/>
<evidence type="ECO:0000259" key="1">
    <source>
        <dbReference type="SMART" id="SM00256"/>
    </source>
</evidence>
<dbReference type="Pfam" id="PF00646">
    <property type="entry name" value="F-box"/>
    <property type="match status" value="1"/>
</dbReference>
<dbReference type="PANTHER" id="PTHR32212">
    <property type="entry name" value="CYCLIN-LIKE F-BOX"/>
    <property type="match status" value="1"/>
</dbReference>
<keyword evidence="3" id="KW-1185">Reference proteome</keyword>
<dbReference type="Pfam" id="PF07723">
    <property type="entry name" value="LRR_2"/>
    <property type="match status" value="1"/>
</dbReference>
<evidence type="ECO:0000313" key="3">
    <source>
        <dbReference type="Proteomes" id="UP000631114"/>
    </source>
</evidence>
<dbReference type="InterPro" id="IPR036047">
    <property type="entry name" value="F-box-like_dom_sf"/>
</dbReference>
<evidence type="ECO:0000313" key="2">
    <source>
        <dbReference type="EMBL" id="KAF9589074.1"/>
    </source>
</evidence>
<protein>
    <recommendedName>
        <fullName evidence="1">F-box domain-containing protein</fullName>
    </recommendedName>
</protein>
<accession>A0A835LEP1</accession>
<dbReference type="Proteomes" id="UP000631114">
    <property type="component" value="Unassembled WGS sequence"/>
</dbReference>
<organism evidence="2 3">
    <name type="scientific">Coptis chinensis</name>
    <dbReference type="NCBI Taxonomy" id="261450"/>
    <lineage>
        <taxon>Eukaryota</taxon>
        <taxon>Viridiplantae</taxon>
        <taxon>Streptophyta</taxon>
        <taxon>Embryophyta</taxon>
        <taxon>Tracheophyta</taxon>
        <taxon>Spermatophyta</taxon>
        <taxon>Magnoliopsida</taxon>
        <taxon>Ranunculales</taxon>
        <taxon>Ranunculaceae</taxon>
        <taxon>Coptidoideae</taxon>
        <taxon>Coptis</taxon>
    </lineage>
</organism>